<dbReference type="CDD" id="cd20071">
    <property type="entry name" value="SET_SMYD"/>
    <property type="match status" value="1"/>
</dbReference>
<dbReference type="PROSITE" id="PS50280">
    <property type="entry name" value="SET"/>
    <property type="match status" value="1"/>
</dbReference>
<dbReference type="InterPro" id="IPR046341">
    <property type="entry name" value="SET_dom_sf"/>
</dbReference>
<accession>A0A0K2TB72</accession>
<dbReference type="GO" id="GO:0008170">
    <property type="term" value="F:N-methyltransferase activity"/>
    <property type="evidence" value="ECO:0007669"/>
    <property type="project" value="UniProtKB-ARBA"/>
</dbReference>
<dbReference type="GO" id="GO:0008276">
    <property type="term" value="F:protein methyltransferase activity"/>
    <property type="evidence" value="ECO:0007669"/>
    <property type="project" value="UniProtKB-ARBA"/>
</dbReference>
<dbReference type="PANTHER" id="PTHR46455:SF5">
    <property type="entry name" value="SET AND MYND DOMAIN CONTAINING, ARTHROPOD-SPECIFIC, MEMBER 4, ISOFORM A"/>
    <property type="match status" value="1"/>
</dbReference>
<reference evidence="2" key="1">
    <citation type="submission" date="2014-05" db="EMBL/GenBank/DDBJ databases">
        <authorList>
            <person name="Chronopoulou M."/>
        </authorList>
    </citation>
    <scope>NUCLEOTIDE SEQUENCE</scope>
    <source>
        <tissue evidence="2">Whole organism</tissue>
    </source>
</reference>
<dbReference type="OrthoDB" id="5952526at2759"/>
<gene>
    <name evidence="2" type="primary">Dana\GF13486</name>
</gene>
<dbReference type="Gene3D" id="1.10.220.160">
    <property type="match status" value="1"/>
</dbReference>
<feature type="non-terminal residue" evidence="2">
    <location>
        <position position="1"/>
    </location>
</feature>
<evidence type="ECO:0000259" key="1">
    <source>
        <dbReference type="PROSITE" id="PS50280"/>
    </source>
</evidence>
<dbReference type="SUPFAM" id="SSF82199">
    <property type="entry name" value="SET domain"/>
    <property type="match status" value="1"/>
</dbReference>
<name>A0A0K2TB72_LEPSM</name>
<dbReference type="InterPro" id="IPR001214">
    <property type="entry name" value="SET_dom"/>
</dbReference>
<evidence type="ECO:0000313" key="2">
    <source>
        <dbReference type="EMBL" id="CDW22817.1"/>
    </source>
</evidence>
<dbReference type="Gene3D" id="2.170.270.10">
    <property type="entry name" value="SET domain"/>
    <property type="match status" value="1"/>
</dbReference>
<sequence length="514" mass="58526">DKQPIIHPHSVIVTMSNECFLKCDNSFSKDLELCNDCQLIYFCSPICKSIHKGGRSRSLSTLISNIPCLPFKVEVKSDIGRCLVAVRDIKASELVLVDTPVVKCPQSIPICPVCLSKLPHENIIPCKNCQLPTCGIHCSEMHVNHSECVLYKDLHSLEWTRGVPNIIFSAIGVIRYLDSHKKIQDQLPDLWMDKLMDHLEDMVKDDIIRDYLSSLVEFLQGECGLNHHSASAIKRAYGILRVNSVGMEYQSEGRALFPILSMFSHSCVSNLFFEELNDSEVLMLAQRNISQGEELSIRYISFMTGTNGRQSLLMDQWYFKCNCIRCNDPTELGTFSSCLRCEKPCDGLVEMGKNQEWSCNKCFKVFESSRVCDTLGKAAVVLSNGSESIDYYENAIIEISTHLLSPKHFLVMKMRVHIISLYLKNQRISEMSERCLISFIEHHMILLSYLDSVDPGRSLLMGSFLKHFAQAKIYLLTLRMKNKSIELPDALKEMKGIAFIDKQVKKMMSKYIDR</sequence>
<feature type="domain" description="SET" evidence="1">
    <location>
        <begin position="71"/>
        <end position="300"/>
    </location>
</feature>
<proteinExistence type="predicted"/>
<dbReference type="Pfam" id="PF00856">
    <property type="entry name" value="SET"/>
    <property type="match status" value="1"/>
</dbReference>
<dbReference type="AlphaFoldDB" id="A0A0K2TB72"/>
<dbReference type="Gene3D" id="6.10.140.2220">
    <property type="match status" value="1"/>
</dbReference>
<dbReference type="InterPro" id="IPR053010">
    <property type="entry name" value="SET_SmydA-8"/>
</dbReference>
<dbReference type="EMBL" id="HACA01005456">
    <property type="protein sequence ID" value="CDW22817.1"/>
    <property type="molecule type" value="Transcribed_RNA"/>
</dbReference>
<dbReference type="GO" id="GO:0008757">
    <property type="term" value="F:S-adenosylmethionine-dependent methyltransferase activity"/>
    <property type="evidence" value="ECO:0007669"/>
    <property type="project" value="UniProtKB-ARBA"/>
</dbReference>
<protein>
    <recommendedName>
        <fullName evidence="1">SET domain-containing protein</fullName>
    </recommendedName>
</protein>
<organism evidence="2">
    <name type="scientific">Lepeophtheirus salmonis</name>
    <name type="common">Salmon louse</name>
    <name type="synonym">Caligus salmonis</name>
    <dbReference type="NCBI Taxonomy" id="72036"/>
    <lineage>
        <taxon>Eukaryota</taxon>
        <taxon>Metazoa</taxon>
        <taxon>Ecdysozoa</taxon>
        <taxon>Arthropoda</taxon>
        <taxon>Crustacea</taxon>
        <taxon>Multicrustacea</taxon>
        <taxon>Hexanauplia</taxon>
        <taxon>Copepoda</taxon>
        <taxon>Siphonostomatoida</taxon>
        <taxon>Caligidae</taxon>
        <taxon>Lepeophtheirus</taxon>
    </lineage>
</organism>
<dbReference type="PANTHER" id="PTHR46455">
    <property type="entry name" value="SET AND MYND DOMAIN CONTAINING, ARTHROPOD-SPECIFIC, MEMBER 4, ISOFORM A"/>
    <property type="match status" value="1"/>
</dbReference>